<evidence type="ECO:0000256" key="2">
    <source>
        <dbReference type="ARBA" id="ARBA00006386"/>
    </source>
</evidence>
<organism evidence="8 9">
    <name type="scientific">Reinekea blandensis MED297</name>
    <dbReference type="NCBI Taxonomy" id="314283"/>
    <lineage>
        <taxon>Bacteria</taxon>
        <taxon>Pseudomonadati</taxon>
        <taxon>Pseudomonadota</taxon>
        <taxon>Gammaproteobacteria</taxon>
        <taxon>Oceanospirillales</taxon>
        <taxon>Saccharospirillaceae</taxon>
        <taxon>Reinekea</taxon>
    </lineage>
</organism>
<comment type="subcellular location">
    <subcellularLocation>
        <location evidence="1">Cell membrane</location>
        <topology evidence="1">Multi-pass membrane protein</topology>
    </subcellularLocation>
</comment>
<dbReference type="Proteomes" id="UP000005953">
    <property type="component" value="Unassembled WGS sequence"/>
</dbReference>
<feature type="transmembrane region" description="Helical" evidence="7">
    <location>
        <begin position="274"/>
        <end position="295"/>
    </location>
</feature>
<dbReference type="InterPro" id="IPR053166">
    <property type="entry name" value="UPF0718_permease"/>
</dbReference>
<dbReference type="GO" id="GO:0005886">
    <property type="term" value="C:plasma membrane"/>
    <property type="evidence" value="ECO:0007669"/>
    <property type="project" value="UniProtKB-SubCell"/>
</dbReference>
<evidence type="ECO:0000313" key="8">
    <source>
        <dbReference type="EMBL" id="EAR07530.1"/>
    </source>
</evidence>
<feature type="transmembrane region" description="Helical" evidence="7">
    <location>
        <begin position="56"/>
        <end position="78"/>
    </location>
</feature>
<keyword evidence="4 7" id="KW-0812">Transmembrane</keyword>
<dbReference type="HOGENOM" id="CLU_059148_1_0_6"/>
<gene>
    <name evidence="8" type="ORF">MED297_04659</name>
</gene>
<accession>A4BJZ7</accession>
<dbReference type="AlphaFoldDB" id="A4BJZ7"/>
<protein>
    <submittedName>
        <fullName evidence="8">Putative permease</fullName>
    </submittedName>
</protein>
<name>A4BJZ7_9GAMM</name>
<evidence type="ECO:0000256" key="3">
    <source>
        <dbReference type="ARBA" id="ARBA00022475"/>
    </source>
</evidence>
<dbReference type="InterPro" id="IPR005524">
    <property type="entry name" value="DUF318"/>
</dbReference>
<feature type="transmembrane region" description="Helical" evidence="7">
    <location>
        <begin position="90"/>
        <end position="111"/>
    </location>
</feature>
<proteinExistence type="inferred from homology"/>
<comment type="caution">
    <text evidence="8">The sequence shown here is derived from an EMBL/GenBank/DDBJ whole genome shotgun (WGS) entry which is preliminary data.</text>
</comment>
<evidence type="ECO:0000256" key="5">
    <source>
        <dbReference type="ARBA" id="ARBA00022989"/>
    </source>
</evidence>
<evidence type="ECO:0000256" key="1">
    <source>
        <dbReference type="ARBA" id="ARBA00004651"/>
    </source>
</evidence>
<feature type="transmembrane region" description="Helical" evidence="7">
    <location>
        <begin position="117"/>
        <end position="135"/>
    </location>
</feature>
<feature type="transmembrane region" description="Helical" evidence="7">
    <location>
        <begin position="12"/>
        <end position="36"/>
    </location>
</feature>
<comment type="similarity">
    <text evidence="2">Belongs to the UPF0718 family.</text>
</comment>
<feature type="transmembrane region" description="Helical" evidence="7">
    <location>
        <begin position="178"/>
        <end position="199"/>
    </location>
</feature>
<sequence length="310" mass="33673">MELKMNQSLKDALVFFVGTFAELAVLFLLVSFLVGLVQYKFPRARVKALLAGQRGYAVAILLGAVTPFCSCSSLPMTAGLIQARAPFGPVMAFLFTSPLLNPFIVVLFLSVFGLPMLLIYTLFVLVSAVVSGFLLQTFRFERFVRADLYEMSHAGIIHEYDNQGLPWRRVLNEASRQFVSFLPYMALGVGVGAVVHGFVPEAFFTRLSSPEAWWLVPVAALIGIVLYVRASTMVPIAASLVAKGMSLGSVMSLTIGGAGASLPELIMLRRMFRAPLMAAFIVLVFSTASLTGYTVNLMDLGGDYVSTAQQ</sequence>
<evidence type="ECO:0000256" key="6">
    <source>
        <dbReference type="ARBA" id="ARBA00023136"/>
    </source>
</evidence>
<evidence type="ECO:0000313" key="9">
    <source>
        <dbReference type="Proteomes" id="UP000005953"/>
    </source>
</evidence>
<dbReference type="STRING" id="314283.MED297_04659"/>
<keyword evidence="6 7" id="KW-0472">Membrane</keyword>
<keyword evidence="9" id="KW-1185">Reference proteome</keyword>
<evidence type="ECO:0000256" key="4">
    <source>
        <dbReference type="ARBA" id="ARBA00022692"/>
    </source>
</evidence>
<dbReference type="PANTHER" id="PTHR42775">
    <property type="entry name" value="PERMEASE RV2963-RELATED"/>
    <property type="match status" value="1"/>
</dbReference>
<dbReference type="Pfam" id="PF03773">
    <property type="entry name" value="ArsP_1"/>
    <property type="match status" value="1"/>
</dbReference>
<reference evidence="8 9" key="1">
    <citation type="submission" date="2006-02" db="EMBL/GenBank/DDBJ databases">
        <authorList>
            <person name="Pinhassi J."/>
            <person name="Pedros-Alio C."/>
            <person name="Ferriera S."/>
            <person name="Johnson J."/>
            <person name="Kravitz S."/>
            <person name="Halpern A."/>
            <person name="Remington K."/>
            <person name="Beeson K."/>
            <person name="Tran B."/>
            <person name="Rogers Y.-H."/>
            <person name="Friedman R."/>
            <person name="Venter J.C."/>
        </authorList>
    </citation>
    <scope>NUCLEOTIDE SEQUENCE [LARGE SCALE GENOMIC DNA]</scope>
    <source>
        <strain evidence="8 9">MED297</strain>
    </source>
</reference>
<feature type="transmembrane region" description="Helical" evidence="7">
    <location>
        <begin position="211"/>
        <end position="228"/>
    </location>
</feature>
<keyword evidence="3" id="KW-1003">Cell membrane</keyword>
<dbReference type="PANTHER" id="PTHR42775:SF2">
    <property type="entry name" value="PERMEASE"/>
    <property type="match status" value="1"/>
</dbReference>
<dbReference type="EMBL" id="AAOE01000039">
    <property type="protein sequence ID" value="EAR07530.1"/>
    <property type="molecule type" value="Genomic_DNA"/>
</dbReference>
<keyword evidence="5 7" id="KW-1133">Transmembrane helix</keyword>
<evidence type="ECO:0000256" key="7">
    <source>
        <dbReference type="SAM" id="Phobius"/>
    </source>
</evidence>